<name>A0A0R1M689_9LACO</name>
<dbReference type="SUPFAM" id="SSF52402">
    <property type="entry name" value="Adenine nucleotide alpha hydrolases-like"/>
    <property type="match status" value="1"/>
</dbReference>
<dbReference type="RefSeq" id="WP_057741814.1">
    <property type="nucleotide sequence ID" value="NZ_AZEF01000002.1"/>
</dbReference>
<comment type="caution">
    <text evidence="3">The sequence shown here is derived from an EMBL/GenBank/DDBJ whole genome shotgun (WGS) entry which is preliminary data.</text>
</comment>
<dbReference type="PANTHER" id="PTHR43169">
    <property type="entry name" value="EXSB FAMILY PROTEIN"/>
    <property type="match status" value="1"/>
</dbReference>
<evidence type="ECO:0000313" key="3">
    <source>
        <dbReference type="EMBL" id="KRL03598.1"/>
    </source>
</evidence>
<dbReference type="CDD" id="cd01990">
    <property type="entry name" value="LarE-like"/>
    <property type="match status" value="1"/>
</dbReference>
<accession>A0A0R1M689</accession>
<dbReference type="STRING" id="1423731.FC81_GL001854"/>
<evidence type="ECO:0000256" key="1">
    <source>
        <dbReference type="PIRSR" id="PIRSR006661-1"/>
    </source>
</evidence>
<keyword evidence="4" id="KW-1185">Reference proteome</keyword>
<dbReference type="Proteomes" id="UP000051621">
    <property type="component" value="Unassembled WGS sequence"/>
</dbReference>
<sequence>MKTLIEKEEKLQSILAGYNKVIVGFSGGIDSTVVLKEAVDVLGKDNVLAVVANSELFSDEEYNKAVSLAQELKVNVKGVELDYLANESISNNTPDSWYFMKKIFYAALNKLAADFQADAVLDGMIMDDNSDFRPGLRARDEAKAVSVLQVADIYKTDVRMIAKKLGLNNWNKVASCSVSSRFPYYTKLTSEKLAKVMQAEAYLRGMGFSTVRVRVHGTVARVEVPEESFADFMAAKKEINAQLMHLGYEFVTLDLSGFESGRMNNVLSENIKKKVLVG</sequence>
<dbReference type="GO" id="GO:0006163">
    <property type="term" value="P:purine nucleotide metabolic process"/>
    <property type="evidence" value="ECO:0007669"/>
    <property type="project" value="UniProtKB-ARBA"/>
</dbReference>
<evidence type="ECO:0000259" key="2">
    <source>
        <dbReference type="Pfam" id="PF02540"/>
    </source>
</evidence>
<dbReference type="Gene3D" id="3.40.50.620">
    <property type="entry name" value="HUPs"/>
    <property type="match status" value="1"/>
</dbReference>
<dbReference type="EMBL" id="AZEF01000002">
    <property type="protein sequence ID" value="KRL03598.1"/>
    <property type="molecule type" value="Genomic_DNA"/>
</dbReference>
<dbReference type="AlphaFoldDB" id="A0A0R1M689"/>
<dbReference type="InterPro" id="IPR014729">
    <property type="entry name" value="Rossmann-like_a/b/a_fold"/>
</dbReference>
<dbReference type="Pfam" id="PF02540">
    <property type="entry name" value="NAD_synthase"/>
    <property type="match status" value="1"/>
</dbReference>
<dbReference type="InterPro" id="IPR022310">
    <property type="entry name" value="NAD/GMP_synthase"/>
</dbReference>
<dbReference type="PANTHER" id="PTHR43169:SF2">
    <property type="entry name" value="NAD_GMP SYNTHASE DOMAIN-CONTAINING PROTEIN"/>
    <property type="match status" value="1"/>
</dbReference>
<dbReference type="GO" id="GO:0016783">
    <property type="term" value="F:sulfurtransferase activity"/>
    <property type="evidence" value="ECO:0007669"/>
    <property type="project" value="InterPro"/>
</dbReference>
<evidence type="ECO:0000313" key="4">
    <source>
        <dbReference type="Proteomes" id="UP000051621"/>
    </source>
</evidence>
<organism evidence="3 4">
    <name type="scientific">Liquorilactobacillus capillatus DSM 19910</name>
    <dbReference type="NCBI Taxonomy" id="1423731"/>
    <lineage>
        <taxon>Bacteria</taxon>
        <taxon>Bacillati</taxon>
        <taxon>Bacillota</taxon>
        <taxon>Bacilli</taxon>
        <taxon>Lactobacillales</taxon>
        <taxon>Lactobacillaceae</taxon>
        <taxon>Liquorilactobacillus</taxon>
    </lineage>
</organism>
<feature type="active site" description="Nucleophile and sulfur donor" evidence="1">
    <location>
        <position position="176"/>
    </location>
</feature>
<gene>
    <name evidence="3" type="ORF">FC81_GL001854</name>
</gene>
<protein>
    <submittedName>
        <fullName evidence="3">PP family ATPase</fullName>
    </submittedName>
</protein>
<dbReference type="InterPro" id="IPR005232">
    <property type="entry name" value="LarE"/>
</dbReference>
<dbReference type="PATRIC" id="fig|1423731.3.peg.1902"/>
<dbReference type="InterPro" id="IPR052188">
    <property type="entry name" value="Ni-pincer_cofactor_biosynth"/>
</dbReference>
<dbReference type="PIRSF" id="PIRSF006661">
    <property type="entry name" value="PP-lp_UCP006661"/>
    <property type="match status" value="1"/>
</dbReference>
<reference evidence="3 4" key="1">
    <citation type="journal article" date="2015" name="Genome Announc.">
        <title>Expanding the biotechnology potential of lactobacilli through comparative genomics of 213 strains and associated genera.</title>
        <authorList>
            <person name="Sun Z."/>
            <person name="Harris H.M."/>
            <person name="McCann A."/>
            <person name="Guo C."/>
            <person name="Argimon S."/>
            <person name="Zhang W."/>
            <person name="Yang X."/>
            <person name="Jeffery I.B."/>
            <person name="Cooney J.C."/>
            <person name="Kagawa T.F."/>
            <person name="Liu W."/>
            <person name="Song Y."/>
            <person name="Salvetti E."/>
            <person name="Wrobel A."/>
            <person name="Rasinkangas P."/>
            <person name="Parkhill J."/>
            <person name="Rea M.C."/>
            <person name="O'Sullivan O."/>
            <person name="Ritari J."/>
            <person name="Douillard F.P."/>
            <person name="Paul Ross R."/>
            <person name="Yang R."/>
            <person name="Briner A.E."/>
            <person name="Felis G.E."/>
            <person name="de Vos W.M."/>
            <person name="Barrangou R."/>
            <person name="Klaenhammer T.R."/>
            <person name="Caufield P.W."/>
            <person name="Cui Y."/>
            <person name="Zhang H."/>
            <person name="O'Toole P.W."/>
        </authorList>
    </citation>
    <scope>NUCLEOTIDE SEQUENCE [LARGE SCALE GENOMIC DNA]</scope>
    <source>
        <strain evidence="3 4">DSM 19910</strain>
    </source>
</reference>
<dbReference type="OrthoDB" id="9776919at2"/>
<dbReference type="NCBIfam" id="TIGR00268">
    <property type="entry name" value="ATP-dependent sacrificial sulfur transferase LarE"/>
    <property type="match status" value="1"/>
</dbReference>
<proteinExistence type="predicted"/>
<feature type="domain" description="NAD/GMP synthase" evidence="2">
    <location>
        <begin position="16"/>
        <end position="166"/>
    </location>
</feature>